<evidence type="ECO:0000256" key="6">
    <source>
        <dbReference type="ARBA" id="ARBA00022728"/>
    </source>
</evidence>
<evidence type="ECO:0000313" key="13">
    <source>
        <dbReference type="EnsemblMetazoa" id="PPAI006439-PA"/>
    </source>
</evidence>
<dbReference type="VEuPathDB" id="VectorBase:PPAPM1_002419"/>
<keyword evidence="14" id="KW-1185">Reference proteome</keyword>
<evidence type="ECO:0000256" key="9">
    <source>
        <dbReference type="ARBA" id="ARBA00035304"/>
    </source>
</evidence>
<feature type="region of interest" description="Disordered" evidence="12">
    <location>
        <begin position="158"/>
        <end position="207"/>
    </location>
</feature>
<evidence type="ECO:0000256" key="3">
    <source>
        <dbReference type="ARBA" id="ARBA00010362"/>
    </source>
</evidence>
<evidence type="ECO:0000256" key="8">
    <source>
        <dbReference type="ARBA" id="ARBA00023242"/>
    </source>
</evidence>
<evidence type="ECO:0000256" key="2">
    <source>
        <dbReference type="ARBA" id="ARBA00004496"/>
    </source>
</evidence>
<comment type="similarity">
    <text evidence="3">Belongs to the TSSC4 family.</text>
</comment>
<dbReference type="EnsemblMetazoa" id="PPAI006439-RA">
    <property type="protein sequence ID" value="PPAI006439-PA"/>
    <property type="gene ID" value="PPAI006439"/>
</dbReference>
<evidence type="ECO:0000313" key="14">
    <source>
        <dbReference type="Proteomes" id="UP000092462"/>
    </source>
</evidence>
<reference evidence="13" key="1">
    <citation type="submission" date="2022-08" db="UniProtKB">
        <authorList>
            <consortium name="EnsemblMetazoa"/>
        </authorList>
    </citation>
    <scope>IDENTIFICATION</scope>
    <source>
        <strain evidence="13">Israel</strain>
    </source>
</reference>
<evidence type="ECO:0000256" key="10">
    <source>
        <dbReference type="ARBA" id="ARBA00045970"/>
    </source>
</evidence>
<keyword evidence="4" id="KW-0963">Cytoplasm</keyword>
<name>A0A1B0GP27_PHLPP</name>
<dbReference type="PANTHER" id="PTHR13445">
    <property type="entry name" value="TUMOR SUPPRESSING SUBTRANSFERABLE CANDIDATE 4 TSSC4"/>
    <property type="match status" value="1"/>
</dbReference>
<feature type="region of interest" description="Disordered" evidence="12">
    <location>
        <begin position="336"/>
        <end position="404"/>
    </location>
</feature>
<keyword evidence="7" id="KW-0508">mRNA splicing</keyword>
<dbReference type="AlphaFoldDB" id="A0A1B0GP27"/>
<sequence length="446" mass="52067">MDNSGGSHFENRRKLLFDSLNTAEKAIKGTILEQSDSTSERNRQSLGRPKVDKKEETRHVMKFRGRESIFKRPEAPISQCLRPRQRPDYQVHPHKWTKYSLDDVDTSDHTNTAAALAFLAEAEQRRKHEKMEEDTEISEEAPDKVVFRKSAKLKKIVEDKRREDTAPEDGGPTFRSSKVVMPEYVVGQAPKREKKKTSHTKSSERGKELKLDHLFEAEEDEPQKRNWTWDETKCLLDKMIINMNDKPYDKKLFKSREMLLKLERQLQAQGIRRDSYQIAIKIKNMRKVFFTAISTPPDQYHKREDFMEEMREVFDPLYEYPGINRQDDPLEFKKEEDIDDSSDHGDPFENTEMTSFDDTAEDQDKPISAAADSFPESTAPGSSKFQSADSGSRKRKRRDEPSDLILATKMLIDAQRQLFEEQARRDQEEAEKDRELLRSLLNKLSK</sequence>
<dbReference type="EMBL" id="AJVK01033047">
    <property type="status" value="NOT_ANNOTATED_CDS"/>
    <property type="molecule type" value="Genomic_DNA"/>
</dbReference>
<dbReference type="GO" id="GO:0006397">
    <property type="term" value="P:mRNA processing"/>
    <property type="evidence" value="ECO:0007669"/>
    <property type="project" value="UniProtKB-KW"/>
</dbReference>
<organism evidence="13 14">
    <name type="scientific">Phlebotomus papatasi</name>
    <name type="common">Sandfly</name>
    <dbReference type="NCBI Taxonomy" id="29031"/>
    <lineage>
        <taxon>Eukaryota</taxon>
        <taxon>Metazoa</taxon>
        <taxon>Ecdysozoa</taxon>
        <taxon>Arthropoda</taxon>
        <taxon>Hexapoda</taxon>
        <taxon>Insecta</taxon>
        <taxon>Pterygota</taxon>
        <taxon>Neoptera</taxon>
        <taxon>Endopterygota</taxon>
        <taxon>Diptera</taxon>
        <taxon>Nematocera</taxon>
        <taxon>Psychodoidea</taxon>
        <taxon>Psychodidae</taxon>
        <taxon>Phlebotomus</taxon>
        <taxon>Phlebotomus</taxon>
    </lineage>
</organism>
<evidence type="ECO:0000256" key="11">
    <source>
        <dbReference type="SAM" id="Coils"/>
    </source>
</evidence>
<feature type="compositionally biased region" description="Basic and acidic residues" evidence="12">
    <location>
        <begin position="336"/>
        <end position="347"/>
    </location>
</feature>
<keyword evidence="6" id="KW-0747">Spliceosome</keyword>
<comment type="subcellular location">
    <subcellularLocation>
        <location evidence="2">Cytoplasm</location>
    </subcellularLocation>
    <subcellularLocation>
        <location evidence="1">Nucleus</location>
    </subcellularLocation>
</comment>
<feature type="compositionally biased region" description="Basic and acidic residues" evidence="12">
    <location>
        <begin position="38"/>
        <end position="56"/>
    </location>
</feature>
<feature type="region of interest" description="Disordered" evidence="12">
    <location>
        <begin position="30"/>
        <end position="56"/>
    </location>
</feature>
<dbReference type="InterPro" id="IPR029338">
    <property type="entry name" value="TSSC4"/>
</dbReference>
<dbReference type="GO" id="GO:0008380">
    <property type="term" value="P:RNA splicing"/>
    <property type="evidence" value="ECO:0007669"/>
    <property type="project" value="UniProtKB-KW"/>
</dbReference>
<dbReference type="GO" id="GO:0005737">
    <property type="term" value="C:cytoplasm"/>
    <property type="evidence" value="ECO:0007669"/>
    <property type="project" value="UniProtKB-SubCell"/>
</dbReference>
<dbReference type="Pfam" id="PF15264">
    <property type="entry name" value="TSSC4"/>
    <property type="match status" value="1"/>
</dbReference>
<keyword evidence="8" id="KW-0539">Nucleus</keyword>
<dbReference type="GO" id="GO:0005681">
    <property type="term" value="C:spliceosomal complex"/>
    <property type="evidence" value="ECO:0007669"/>
    <property type="project" value="UniProtKB-KW"/>
</dbReference>
<feature type="compositionally biased region" description="Polar residues" evidence="12">
    <location>
        <begin position="375"/>
        <end position="390"/>
    </location>
</feature>
<keyword evidence="11" id="KW-0175">Coiled coil</keyword>
<evidence type="ECO:0000256" key="7">
    <source>
        <dbReference type="ARBA" id="ARBA00023187"/>
    </source>
</evidence>
<dbReference type="Proteomes" id="UP000092462">
    <property type="component" value="Unassembled WGS sequence"/>
</dbReference>
<accession>A0A1B0GP27</accession>
<evidence type="ECO:0000256" key="4">
    <source>
        <dbReference type="ARBA" id="ARBA00022490"/>
    </source>
</evidence>
<evidence type="ECO:0000256" key="12">
    <source>
        <dbReference type="SAM" id="MobiDB-lite"/>
    </source>
</evidence>
<keyword evidence="5" id="KW-0507">mRNA processing</keyword>
<dbReference type="VEuPathDB" id="VectorBase:PPAPM1_004168"/>
<proteinExistence type="inferred from homology"/>
<dbReference type="PANTHER" id="PTHR13445:SF3">
    <property type="entry name" value="U5 SMALL NUCLEAR RIBONUCLEOPROTEIN TSSC4"/>
    <property type="match status" value="1"/>
</dbReference>
<protein>
    <recommendedName>
        <fullName evidence="9">U5 small nuclear ribonucleoprotein TSSC4</fullName>
    </recommendedName>
</protein>
<feature type="coiled-coil region" evidence="11">
    <location>
        <begin position="411"/>
        <end position="440"/>
    </location>
</feature>
<comment type="function">
    <text evidence="10">Protein associated with the U5 snRNP, during its maturation and its post-splicing recycling and which is required for spliceosomal tri-snRNP complex assembly in the nucleus. Has a molecular sequestering activity and transiently hinders SNRNP200 binding sites for constitutive splicing factors that intervene later during the assembly of the spliceosome and splicing. Together with its molecular sequestering activity, may also function as a molecular adapter and placeholder, coordinating the assembly of the U5 snRNP and its association with the U4/U6 di-snRNP.</text>
</comment>
<evidence type="ECO:0000256" key="5">
    <source>
        <dbReference type="ARBA" id="ARBA00022664"/>
    </source>
</evidence>
<dbReference type="VEuPathDB" id="VectorBase:PPAI006439"/>
<evidence type="ECO:0000256" key="1">
    <source>
        <dbReference type="ARBA" id="ARBA00004123"/>
    </source>
</evidence>